<dbReference type="Proteomes" id="UP000318521">
    <property type="component" value="Unassembled WGS sequence"/>
</dbReference>
<organism evidence="1 2">
    <name type="scientific">Alkalicoccobacillus porphyridii</name>
    <dbReference type="NCBI Taxonomy" id="2597270"/>
    <lineage>
        <taxon>Bacteria</taxon>
        <taxon>Bacillati</taxon>
        <taxon>Bacillota</taxon>
        <taxon>Bacilli</taxon>
        <taxon>Bacillales</taxon>
        <taxon>Bacillaceae</taxon>
        <taxon>Alkalicoccobacillus</taxon>
    </lineage>
</organism>
<dbReference type="Pfam" id="PF13279">
    <property type="entry name" value="4HBT_2"/>
    <property type="match status" value="1"/>
</dbReference>
<dbReference type="InterPro" id="IPR050563">
    <property type="entry name" value="4-hydroxybenzoyl-CoA_TE"/>
</dbReference>
<dbReference type="AlphaFoldDB" id="A0A554A197"/>
<evidence type="ECO:0000313" key="1">
    <source>
        <dbReference type="EMBL" id="TSB47470.1"/>
    </source>
</evidence>
<dbReference type="PANTHER" id="PTHR31793">
    <property type="entry name" value="4-HYDROXYBENZOYL-COA THIOESTERASE FAMILY MEMBER"/>
    <property type="match status" value="1"/>
</dbReference>
<sequence>MSNVKEVDVWTGNVQEAWVDYNGHMNDAAYAKVFSLSLDALMAHIGLDATGIAKLEYTIFTLEAHIKYVSEVHQGQTLHVAMKLLDVDPKRMHLWFVMKDDQGNTVATSEQMVMGMDQSIGRPAPFPAEVQTEISKLPLLEKDEWPEVANQPMGIRRKR</sequence>
<evidence type="ECO:0000313" key="2">
    <source>
        <dbReference type="Proteomes" id="UP000318521"/>
    </source>
</evidence>
<dbReference type="CDD" id="cd00586">
    <property type="entry name" value="4HBT"/>
    <property type="match status" value="1"/>
</dbReference>
<dbReference type="RefSeq" id="WP_143847969.1">
    <property type="nucleotide sequence ID" value="NZ_VLXZ01000003.1"/>
</dbReference>
<dbReference type="SUPFAM" id="SSF54637">
    <property type="entry name" value="Thioesterase/thiol ester dehydrase-isomerase"/>
    <property type="match status" value="1"/>
</dbReference>
<evidence type="ECO:0008006" key="3">
    <source>
        <dbReference type="Google" id="ProtNLM"/>
    </source>
</evidence>
<dbReference type="GO" id="GO:0047617">
    <property type="term" value="F:fatty acyl-CoA hydrolase activity"/>
    <property type="evidence" value="ECO:0007669"/>
    <property type="project" value="TreeGrafter"/>
</dbReference>
<comment type="caution">
    <text evidence="1">The sequence shown here is derived from an EMBL/GenBank/DDBJ whole genome shotgun (WGS) entry which is preliminary data.</text>
</comment>
<reference evidence="1 2" key="1">
    <citation type="submission" date="2019-07" db="EMBL/GenBank/DDBJ databases">
        <authorList>
            <person name="Park Y.J."/>
            <person name="Jeong S.E."/>
            <person name="Jung H.S."/>
        </authorList>
    </citation>
    <scope>NUCLEOTIDE SEQUENCE [LARGE SCALE GENOMIC DNA]</scope>
    <source>
        <strain evidence="2">P16(2019)</strain>
    </source>
</reference>
<dbReference type="OrthoDB" id="6117985at2"/>
<gene>
    <name evidence="1" type="ORF">FN960_06970</name>
</gene>
<protein>
    <recommendedName>
        <fullName evidence="3">Thioesterase</fullName>
    </recommendedName>
</protein>
<accession>A0A554A197</accession>
<dbReference type="PANTHER" id="PTHR31793:SF2">
    <property type="entry name" value="BLR1345 PROTEIN"/>
    <property type="match status" value="1"/>
</dbReference>
<keyword evidence="2" id="KW-1185">Reference proteome</keyword>
<dbReference type="Gene3D" id="3.10.129.10">
    <property type="entry name" value="Hotdog Thioesterase"/>
    <property type="match status" value="1"/>
</dbReference>
<proteinExistence type="predicted"/>
<dbReference type="InterPro" id="IPR029069">
    <property type="entry name" value="HotDog_dom_sf"/>
</dbReference>
<dbReference type="EMBL" id="VLXZ01000003">
    <property type="protein sequence ID" value="TSB47470.1"/>
    <property type="molecule type" value="Genomic_DNA"/>
</dbReference>
<name>A0A554A197_9BACI</name>